<protein>
    <submittedName>
        <fullName evidence="2">Uncharacterized protein</fullName>
    </submittedName>
</protein>
<dbReference type="Proteomes" id="UP000054721">
    <property type="component" value="Unassembled WGS sequence"/>
</dbReference>
<evidence type="ECO:0000313" key="3">
    <source>
        <dbReference type="Proteomes" id="UP000054721"/>
    </source>
</evidence>
<keyword evidence="3" id="KW-1185">Reference proteome</keyword>
<dbReference type="AlphaFoldDB" id="A0A0V1KYV6"/>
<evidence type="ECO:0000313" key="2">
    <source>
        <dbReference type="EMBL" id="KRZ52204.1"/>
    </source>
</evidence>
<feature type="region of interest" description="Disordered" evidence="1">
    <location>
        <begin position="13"/>
        <end position="53"/>
    </location>
</feature>
<gene>
    <name evidence="2" type="ORF">T02_13944</name>
</gene>
<proteinExistence type="predicted"/>
<evidence type="ECO:0000256" key="1">
    <source>
        <dbReference type="SAM" id="MobiDB-lite"/>
    </source>
</evidence>
<organism evidence="2 3">
    <name type="scientific">Trichinella nativa</name>
    <dbReference type="NCBI Taxonomy" id="6335"/>
    <lineage>
        <taxon>Eukaryota</taxon>
        <taxon>Metazoa</taxon>
        <taxon>Ecdysozoa</taxon>
        <taxon>Nematoda</taxon>
        <taxon>Enoplea</taxon>
        <taxon>Dorylaimia</taxon>
        <taxon>Trichinellida</taxon>
        <taxon>Trichinellidae</taxon>
        <taxon>Trichinella</taxon>
    </lineage>
</organism>
<comment type="caution">
    <text evidence="2">The sequence shown here is derived from an EMBL/GenBank/DDBJ whole genome shotgun (WGS) entry which is preliminary data.</text>
</comment>
<reference evidence="2 3" key="1">
    <citation type="submission" date="2015-05" db="EMBL/GenBank/DDBJ databases">
        <title>Evolution of Trichinella species and genotypes.</title>
        <authorList>
            <person name="Korhonen P.K."/>
            <person name="Edoardo P."/>
            <person name="Giuseppe L.R."/>
            <person name="Gasser R.B."/>
        </authorList>
    </citation>
    <scope>NUCLEOTIDE SEQUENCE [LARGE SCALE GENOMIC DNA]</scope>
    <source>
        <strain evidence="2">ISS10</strain>
    </source>
</reference>
<dbReference type="OrthoDB" id="5930151at2759"/>
<sequence>MLTVCRLIVAMSSGKREAERTGNPSVNTGPSPNSDERTNNTIEEANEPARGSGSLELFSQLLFHNSANDAF</sequence>
<name>A0A0V1KYV6_9BILA</name>
<feature type="compositionally biased region" description="Polar residues" evidence="1">
    <location>
        <begin position="22"/>
        <end position="43"/>
    </location>
</feature>
<dbReference type="EMBL" id="JYDW01000200">
    <property type="protein sequence ID" value="KRZ52204.1"/>
    <property type="molecule type" value="Genomic_DNA"/>
</dbReference>
<accession>A0A0V1KYV6</accession>